<keyword evidence="1" id="KW-0472">Membrane</keyword>
<dbReference type="AlphaFoldDB" id="A0AAD8EI59"/>
<feature type="transmembrane region" description="Helical" evidence="1">
    <location>
        <begin position="15"/>
        <end position="39"/>
    </location>
</feature>
<organism evidence="2 3">
    <name type="scientific">Diploptera punctata</name>
    <name type="common">Pacific beetle cockroach</name>
    <dbReference type="NCBI Taxonomy" id="6984"/>
    <lineage>
        <taxon>Eukaryota</taxon>
        <taxon>Metazoa</taxon>
        <taxon>Ecdysozoa</taxon>
        <taxon>Arthropoda</taxon>
        <taxon>Hexapoda</taxon>
        <taxon>Insecta</taxon>
        <taxon>Pterygota</taxon>
        <taxon>Neoptera</taxon>
        <taxon>Polyneoptera</taxon>
        <taxon>Dictyoptera</taxon>
        <taxon>Blattodea</taxon>
        <taxon>Blaberoidea</taxon>
        <taxon>Blaberidae</taxon>
        <taxon>Diplopterinae</taxon>
        <taxon>Diploptera</taxon>
    </lineage>
</organism>
<accession>A0AAD8EI59</accession>
<proteinExistence type="predicted"/>
<keyword evidence="1" id="KW-1133">Transmembrane helix</keyword>
<name>A0AAD8EI59_DIPPU</name>
<feature type="non-terminal residue" evidence="2">
    <location>
        <position position="76"/>
    </location>
</feature>
<evidence type="ECO:0000313" key="3">
    <source>
        <dbReference type="Proteomes" id="UP001233999"/>
    </source>
</evidence>
<feature type="non-terminal residue" evidence="2">
    <location>
        <position position="1"/>
    </location>
</feature>
<sequence>CYLIKSYSSKEAEKLIIYIYIYIYIYIELSNVISLSLSLSCRMFALFMRYTPSSVEESSISDHYRCKSSFKRKSQK</sequence>
<comment type="caution">
    <text evidence="2">The sequence shown here is derived from an EMBL/GenBank/DDBJ whole genome shotgun (WGS) entry which is preliminary data.</text>
</comment>
<dbReference type="EMBL" id="JASPKZ010004216">
    <property type="protein sequence ID" value="KAJ9590442.1"/>
    <property type="molecule type" value="Genomic_DNA"/>
</dbReference>
<keyword evidence="1" id="KW-0812">Transmembrane</keyword>
<keyword evidence="3" id="KW-1185">Reference proteome</keyword>
<gene>
    <name evidence="2" type="ORF">L9F63_016529</name>
</gene>
<dbReference type="Proteomes" id="UP001233999">
    <property type="component" value="Unassembled WGS sequence"/>
</dbReference>
<reference evidence="2" key="1">
    <citation type="journal article" date="2023" name="IScience">
        <title>Live-bearing cockroach genome reveals convergent evolutionary mechanisms linked to viviparity in insects and beyond.</title>
        <authorList>
            <person name="Fouks B."/>
            <person name="Harrison M.C."/>
            <person name="Mikhailova A.A."/>
            <person name="Marchal E."/>
            <person name="English S."/>
            <person name="Carruthers M."/>
            <person name="Jennings E.C."/>
            <person name="Chiamaka E.L."/>
            <person name="Frigard R.A."/>
            <person name="Pippel M."/>
            <person name="Attardo G.M."/>
            <person name="Benoit J.B."/>
            <person name="Bornberg-Bauer E."/>
            <person name="Tobe S.S."/>
        </authorList>
    </citation>
    <scope>NUCLEOTIDE SEQUENCE</scope>
    <source>
        <strain evidence="2">Stay&amp;Tobe</strain>
    </source>
</reference>
<evidence type="ECO:0000256" key="1">
    <source>
        <dbReference type="SAM" id="Phobius"/>
    </source>
</evidence>
<reference evidence="2" key="2">
    <citation type="submission" date="2023-05" db="EMBL/GenBank/DDBJ databases">
        <authorList>
            <person name="Fouks B."/>
        </authorList>
    </citation>
    <scope>NUCLEOTIDE SEQUENCE</scope>
    <source>
        <strain evidence="2">Stay&amp;Tobe</strain>
        <tissue evidence="2">Testes</tissue>
    </source>
</reference>
<evidence type="ECO:0000313" key="2">
    <source>
        <dbReference type="EMBL" id="KAJ9590442.1"/>
    </source>
</evidence>
<protein>
    <submittedName>
        <fullName evidence="2">Uncharacterized protein</fullName>
    </submittedName>
</protein>